<keyword evidence="2" id="KW-1185">Reference proteome</keyword>
<organism evidence="1 2">
    <name type="scientific">Microbacterium aoyamense</name>
    <dbReference type="NCBI Taxonomy" id="344166"/>
    <lineage>
        <taxon>Bacteria</taxon>
        <taxon>Bacillati</taxon>
        <taxon>Actinomycetota</taxon>
        <taxon>Actinomycetes</taxon>
        <taxon>Micrococcales</taxon>
        <taxon>Microbacteriaceae</taxon>
        <taxon>Microbacterium</taxon>
    </lineage>
</organism>
<dbReference type="InterPro" id="IPR025447">
    <property type="entry name" value="DUF4192"/>
</dbReference>
<dbReference type="EMBL" id="BAAAOF010000006">
    <property type="protein sequence ID" value="GAA1935453.1"/>
    <property type="molecule type" value="Genomic_DNA"/>
</dbReference>
<comment type="caution">
    <text evidence="1">The sequence shown here is derived from an EMBL/GenBank/DDBJ whole genome shotgun (WGS) entry which is preliminary data.</text>
</comment>
<gene>
    <name evidence="1" type="ORF">GCM10009775_29110</name>
</gene>
<dbReference type="Pfam" id="PF13830">
    <property type="entry name" value="DUF4192"/>
    <property type="match status" value="1"/>
</dbReference>
<name>A0ABP5BAY8_9MICO</name>
<accession>A0ABP5BAY8</accession>
<sequence>MNTTPTIVKTSDPVDLIALLPTLAGTPLRNSFVVAPFVGKRTVGALRIDLPSHESPDVFAALANVLLGNLERIRGCSGAAIVIYTDEPYVTAFDAWDPLQVVLCEQFMDAGLRIVASLLVAGDAWERFDERSPLGQSLALVEASAAFLPERPEEPWALPQADLALAQRVAAGVEDIVVFGEERSALGVYRPAEPLEPIPFLERLLSHDSDDIGPATIARLVTMMQSEGDVDRTVLQIAFGAKTGAASWRRTLEVRALAAQAGTTPHEYLMKHDRDNPGTRRIGDLLTGQTSEMPSPRRLQRGAALLARVAVHAPPMHQPHLLCALAWVLWAQGLSSAAHELLARCLRTAPEHPLAIVFHTAWNALPLPDWVFVRAAAEELEVSP</sequence>
<reference evidence="2" key="1">
    <citation type="journal article" date="2019" name="Int. J. Syst. Evol. Microbiol.">
        <title>The Global Catalogue of Microorganisms (GCM) 10K type strain sequencing project: providing services to taxonomists for standard genome sequencing and annotation.</title>
        <authorList>
            <consortium name="The Broad Institute Genomics Platform"/>
            <consortium name="The Broad Institute Genome Sequencing Center for Infectious Disease"/>
            <person name="Wu L."/>
            <person name="Ma J."/>
        </authorList>
    </citation>
    <scope>NUCLEOTIDE SEQUENCE [LARGE SCALE GENOMIC DNA]</scope>
    <source>
        <strain evidence="2">JCM 14900</strain>
    </source>
</reference>
<evidence type="ECO:0000313" key="1">
    <source>
        <dbReference type="EMBL" id="GAA1935453.1"/>
    </source>
</evidence>
<evidence type="ECO:0008006" key="3">
    <source>
        <dbReference type="Google" id="ProtNLM"/>
    </source>
</evidence>
<protein>
    <recommendedName>
        <fullName evidence="3">DUF4192 domain-containing protein</fullName>
    </recommendedName>
</protein>
<dbReference type="Proteomes" id="UP001501343">
    <property type="component" value="Unassembled WGS sequence"/>
</dbReference>
<dbReference type="RefSeq" id="WP_248152844.1">
    <property type="nucleotide sequence ID" value="NZ_BAAAOF010000006.1"/>
</dbReference>
<proteinExistence type="predicted"/>
<evidence type="ECO:0000313" key="2">
    <source>
        <dbReference type="Proteomes" id="UP001501343"/>
    </source>
</evidence>